<dbReference type="EMBL" id="CAMPGE010016239">
    <property type="protein sequence ID" value="CAI2374812.1"/>
    <property type="molecule type" value="Genomic_DNA"/>
</dbReference>
<gene>
    <name evidence="1" type="ORF">ECRASSUSDP1_LOCUS16170</name>
</gene>
<accession>A0AAD2CZJ7</accession>
<evidence type="ECO:0000313" key="2">
    <source>
        <dbReference type="Proteomes" id="UP001295684"/>
    </source>
</evidence>
<comment type="caution">
    <text evidence="1">The sequence shown here is derived from an EMBL/GenBank/DDBJ whole genome shotgun (WGS) entry which is preliminary data.</text>
</comment>
<sequence>MKRCILWIHSSWRTWITSSGDSSMTTKAQGRLKNKYRDHSLEFNAYLLINNYERERLMTETYIKTCIMNYILYMKPDVNFKDEHTSRNFYVYIIRDKQLSQATKIALTMACLRVYNSIDYFFSKDIYSYTAFHYSLLMGHYKVALQIIIYCDKIKDFYLQFHPNTKGEHEFHDHPLTFFIWKNAEEGVKKGSKKETLLKLLLNNSNNDVLLSKNKHGYSALDYTLERDRLKENSSKKQDRCNMISILTCHKLKIKYLYMVMNSNKLCKLSSNLKILIAHKLA</sequence>
<organism evidence="1 2">
    <name type="scientific">Euplotes crassus</name>
    <dbReference type="NCBI Taxonomy" id="5936"/>
    <lineage>
        <taxon>Eukaryota</taxon>
        <taxon>Sar</taxon>
        <taxon>Alveolata</taxon>
        <taxon>Ciliophora</taxon>
        <taxon>Intramacronucleata</taxon>
        <taxon>Spirotrichea</taxon>
        <taxon>Hypotrichia</taxon>
        <taxon>Euplotida</taxon>
        <taxon>Euplotidae</taxon>
        <taxon>Moneuplotes</taxon>
    </lineage>
</organism>
<dbReference type="AlphaFoldDB" id="A0AAD2CZJ7"/>
<name>A0AAD2CZJ7_EUPCR</name>
<reference evidence="1" key="1">
    <citation type="submission" date="2023-07" db="EMBL/GenBank/DDBJ databases">
        <authorList>
            <consortium name="AG Swart"/>
            <person name="Singh M."/>
            <person name="Singh A."/>
            <person name="Seah K."/>
            <person name="Emmerich C."/>
        </authorList>
    </citation>
    <scope>NUCLEOTIDE SEQUENCE</scope>
    <source>
        <strain evidence="1">DP1</strain>
    </source>
</reference>
<proteinExistence type="predicted"/>
<evidence type="ECO:0000313" key="1">
    <source>
        <dbReference type="EMBL" id="CAI2374812.1"/>
    </source>
</evidence>
<protein>
    <submittedName>
        <fullName evidence="1">Uncharacterized protein</fullName>
    </submittedName>
</protein>
<dbReference type="Proteomes" id="UP001295684">
    <property type="component" value="Unassembled WGS sequence"/>
</dbReference>
<keyword evidence="2" id="KW-1185">Reference proteome</keyword>